<dbReference type="EMBL" id="FOXU01000001">
    <property type="protein sequence ID" value="SFP97513.1"/>
    <property type="molecule type" value="Genomic_DNA"/>
</dbReference>
<organism evidence="1 2">
    <name type="scientific">Psychrobacillus psychrotolerans</name>
    <dbReference type="NCBI Taxonomy" id="126156"/>
    <lineage>
        <taxon>Bacteria</taxon>
        <taxon>Bacillati</taxon>
        <taxon>Bacillota</taxon>
        <taxon>Bacilli</taxon>
        <taxon>Bacillales</taxon>
        <taxon>Bacillaceae</taxon>
        <taxon>Psychrobacillus</taxon>
    </lineage>
</organism>
<accession>A0A1I5UQE9</accession>
<dbReference type="STRING" id="126156.SAMN05421670_0500"/>
<reference evidence="2" key="1">
    <citation type="submission" date="2016-10" db="EMBL/GenBank/DDBJ databases">
        <authorList>
            <person name="Varghese N."/>
            <person name="Submissions S."/>
        </authorList>
    </citation>
    <scope>NUCLEOTIDE SEQUENCE [LARGE SCALE GENOMIC DNA]</scope>
    <source>
        <strain evidence="2">DSM 11706</strain>
    </source>
</reference>
<proteinExistence type="predicted"/>
<dbReference type="Proteomes" id="UP000198734">
    <property type="component" value="Unassembled WGS sequence"/>
</dbReference>
<gene>
    <name evidence="1" type="ORF">SAMN05421670_0500</name>
</gene>
<dbReference type="AlphaFoldDB" id="A0A1I5UQE9"/>
<keyword evidence="2" id="KW-1185">Reference proteome</keyword>
<evidence type="ECO:0000313" key="2">
    <source>
        <dbReference type="Proteomes" id="UP000198734"/>
    </source>
</evidence>
<name>A0A1I5UQE9_9BACI</name>
<sequence length="52" mass="6173">MGLLGRVVFLQRLRVELVEKRKQVTNDLQIDEIDKQIRKINLEIQNISRLAE</sequence>
<protein>
    <submittedName>
        <fullName evidence="1">Uncharacterized protein</fullName>
    </submittedName>
</protein>
<evidence type="ECO:0000313" key="1">
    <source>
        <dbReference type="EMBL" id="SFP97513.1"/>
    </source>
</evidence>